<dbReference type="RefSeq" id="WP_086452215.1">
    <property type="nucleotide sequence ID" value="NZ_MSPP01000005.1"/>
</dbReference>
<sequence>MKGMRKSKGGRPRQLHNKTRTVAVRLTEREYEALAQSAAGRPVSTTLRTLAFAAQKHQRPNNNVANQERWQELGSLSESLSVLIRTITKHNDPRWALTLAILNRVLTALEETRIDLIKQAAP</sequence>
<name>A0A251WVK9_9RHOB</name>
<proteinExistence type="predicted"/>
<organism evidence="1 2">
    <name type="scientific">Marivivens niveibacter</name>
    <dbReference type="NCBI Taxonomy" id="1930667"/>
    <lineage>
        <taxon>Bacteria</taxon>
        <taxon>Pseudomonadati</taxon>
        <taxon>Pseudomonadota</taxon>
        <taxon>Alphaproteobacteria</taxon>
        <taxon>Rhodobacterales</taxon>
        <taxon>Paracoccaceae</taxon>
        <taxon>Marivivens group</taxon>
        <taxon>Marivivens</taxon>
    </lineage>
</organism>
<reference evidence="1 2" key="1">
    <citation type="submission" date="2016-12" db="EMBL/GenBank/DDBJ databases">
        <title>The draft genome sequence of HSLHS2.</title>
        <authorList>
            <person name="Hu D."/>
            <person name="Wang L."/>
            <person name="Shao Z."/>
        </authorList>
    </citation>
    <scope>NUCLEOTIDE SEQUENCE [LARGE SCALE GENOMIC DNA]</scope>
    <source>
        <strain evidence="1">MCCC 1A06712</strain>
    </source>
</reference>
<protein>
    <recommendedName>
        <fullName evidence="3">Mobilization protein</fullName>
    </recommendedName>
</protein>
<dbReference type="AlphaFoldDB" id="A0A251WVK9"/>
<dbReference type="Proteomes" id="UP000194664">
    <property type="component" value="Unassembled WGS sequence"/>
</dbReference>
<keyword evidence="2" id="KW-1185">Reference proteome</keyword>
<comment type="caution">
    <text evidence="1">The sequence shown here is derived from an EMBL/GenBank/DDBJ whole genome shotgun (WGS) entry which is preliminary data.</text>
</comment>
<evidence type="ECO:0000313" key="1">
    <source>
        <dbReference type="EMBL" id="OUD08520.1"/>
    </source>
</evidence>
<evidence type="ECO:0000313" key="2">
    <source>
        <dbReference type="Proteomes" id="UP000194664"/>
    </source>
</evidence>
<gene>
    <name evidence="1" type="ORF">BVC71_13560</name>
</gene>
<evidence type="ECO:0008006" key="3">
    <source>
        <dbReference type="Google" id="ProtNLM"/>
    </source>
</evidence>
<accession>A0A251WVK9</accession>
<dbReference type="EMBL" id="MSPP01000005">
    <property type="protein sequence ID" value="OUD08520.1"/>
    <property type="molecule type" value="Genomic_DNA"/>
</dbReference>